<sequence>MKTYFVTPGQHGFFDLFIREAPGEPPNWDSRHEGYMEAVEEARAIGVVKLDAALLEQEKRAKRWPAPPPA</sequence>
<proteinExistence type="predicted"/>
<name>A0A6M0K0J1_9GAMM</name>
<comment type="caution">
    <text evidence="1">The sequence shown here is derived from an EMBL/GenBank/DDBJ whole genome shotgun (WGS) entry which is preliminary data.</text>
</comment>
<accession>A0A6M0K0J1</accession>
<keyword evidence="2" id="KW-1185">Reference proteome</keyword>
<dbReference type="EMBL" id="JAAIJQ010000046">
    <property type="protein sequence ID" value="NEV63260.1"/>
    <property type="molecule type" value="Genomic_DNA"/>
</dbReference>
<reference evidence="1 2" key="1">
    <citation type="submission" date="2020-02" db="EMBL/GenBank/DDBJ databases">
        <title>Genome sequences of Thiorhodococcus mannitoliphagus and Thiorhodococcus minor, purple sulfur photosynthetic bacteria in the gammaproteobacterial family, Chromatiaceae.</title>
        <authorList>
            <person name="Aviles F.A."/>
            <person name="Meyer T.E."/>
            <person name="Kyndt J.A."/>
        </authorList>
    </citation>
    <scope>NUCLEOTIDE SEQUENCE [LARGE SCALE GENOMIC DNA]</scope>
    <source>
        <strain evidence="1 2">DSM 11518</strain>
    </source>
</reference>
<gene>
    <name evidence="1" type="ORF">G3446_15425</name>
</gene>
<dbReference type="AlphaFoldDB" id="A0A6M0K0J1"/>
<protein>
    <submittedName>
        <fullName evidence="1">Uncharacterized protein</fullName>
    </submittedName>
</protein>
<evidence type="ECO:0000313" key="1">
    <source>
        <dbReference type="EMBL" id="NEV63260.1"/>
    </source>
</evidence>
<organism evidence="1 2">
    <name type="scientific">Thiorhodococcus minor</name>
    <dbReference type="NCBI Taxonomy" id="57489"/>
    <lineage>
        <taxon>Bacteria</taxon>
        <taxon>Pseudomonadati</taxon>
        <taxon>Pseudomonadota</taxon>
        <taxon>Gammaproteobacteria</taxon>
        <taxon>Chromatiales</taxon>
        <taxon>Chromatiaceae</taxon>
        <taxon>Thiorhodococcus</taxon>
    </lineage>
</organism>
<evidence type="ECO:0000313" key="2">
    <source>
        <dbReference type="Proteomes" id="UP000483379"/>
    </source>
</evidence>
<dbReference type="Proteomes" id="UP000483379">
    <property type="component" value="Unassembled WGS sequence"/>
</dbReference>
<dbReference type="RefSeq" id="WP_164453725.1">
    <property type="nucleotide sequence ID" value="NZ_JAAIJQ010000046.1"/>
</dbReference>